<dbReference type="SUPFAM" id="SSF51905">
    <property type="entry name" value="FAD/NAD(P)-binding domain"/>
    <property type="match status" value="2"/>
</dbReference>
<reference evidence="2 3" key="1">
    <citation type="submission" date="2021-03" db="EMBL/GenBank/DDBJ databases">
        <title>Sequencing the genomes of 1000 actinobacteria strains.</title>
        <authorList>
            <person name="Klenk H.-P."/>
        </authorList>
    </citation>
    <scope>NUCLEOTIDE SEQUENCE [LARGE SCALE GENOMIC DNA]</scope>
    <source>
        <strain evidence="2 3">DSM 15454</strain>
    </source>
</reference>
<gene>
    <name evidence="2" type="ORF">JOF46_000246</name>
</gene>
<keyword evidence="3" id="KW-1185">Reference proteome</keyword>
<keyword evidence="1" id="KW-0560">Oxidoreductase</keyword>
<dbReference type="InterPro" id="IPR050982">
    <property type="entry name" value="Auxin_biosynth/cation_transpt"/>
</dbReference>
<dbReference type="Gene3D" id="3.50.50.60">
    <property type="entry name" value="FAD/NAD(P)-binding domain"/>
    <property type="match status" value="1"/>
</dbReference>
<accession>A0ABS4W804</accession>
<dbReference type="InterPro" id="IPR036188">
    <property type="entry name" value="FAD/NAD-bd_sf"/>
</dbReference>
<evidence type="ECO:0000313" key="2">
    <source>
        <dbReference type="EMBL" id="MBP2372334.1"/>
    </source>
</evidence>
<protein>
    <submittedName>
        <fullName evidence="2">Flavoprotein involved in K+ transport</fullName>
    </submittedName>
</protein>
<dbReference type="Proteomes" id="UP000766570">
    <property type="component" value="Unassembled WGS sequence"/>
</dbReference>
<proteinExistence type="predicted"/>
<dbReference type="PANTHER" id="PTHR43539:SF78">
    <property type="entry name" value="FLAVIN-CONTAINING MONOOXYGENASE"/>
    <property type="match status" value="1"/>
</dbReference>
<dbReference type="PANTHER" id="PTHR43539">
    <property type="entry name" value="FLAVIN-BINDING MONOOXYGENASE-LIKE PROTEIN (AFU_ORTHOLOGUE AFUA_4G09220)"/>
    <property type="match status" value="1"/>
</dbReference>
<evidence type="ECO:0000256" key="1">
    <source>
        <dbReference type="ARBA" id="ARBA00023002"/>
    </source>
</evidence>
<sequence>MGTETVDTLVVGAGQAGLATSYWLNQAGIAHLLVDRREALGGAWQDRWDSFRLVTPNFALQLPGMPYDGPDPNALSGRDAVIELFRDYAGRIAAPVRLATEVTGMEVANGGFLVHAQGASISAHRVVLATGPFQVPSLPAAAAGFPESVRQLHSNDYRQPGQLPEGAVLVVGTGQSGTQIASELLSAGRRVHVAVSSCTGAPRSYRGRNLYWWLMQVLLRGPELGMKVPTVDDLPTPAARFECHPHLFEDSPRRLAERGAVLHGKVLGVEGSTVGFGDDVARKVAFAETDFDVRFRPMFDAYAAATGLELPQDPPATGLGPVPEGGIDLDMDAEGIAAVVWATGYRLDFSWLGLPILDEWGYPLHRRGVTVQPGLYAIGLPWLHTEPSAVIPGVGADAAHLVERMVAAG</sequence>
<organism evidence="2 3">
    <name type="scientific">Paeniglutamicibacter psychrophenolicus</name>
    <dbReference type="NCBI Taxonomy" id="257454"/>
    <lineage>
        <taxon>Bacteria</taxon>
        <taxon>Bacillati</taxon>
        <taxon>Actinomycetota</taxon>
        <taxon>Actinomycetes</taxon>
        <taxon>Micrococcales</taxon>
        <taxon>Micrococcaceae</taxon>
        <taxon>Paeniglutamicibacter</taxon>
    </lineage>
</organism>
<dbReference type="RefSeq" id="WP_209905663.1">
    <property type="nucleotide sequence ID" value="NZ_BAAAMI010000022.1"/>
</dbReference>
<comment type="caution">
    <text evidence="2">The sequence shown here is derived from an EMBL/GenBank/DDBJ whole genome shotgun (WGS) entry which is preliminary data.</text>
</comment>
<dbReference type="EMBL" id="JAGIOE010000001">
    <property type="protein sequence ID" value="MBP2372334.1"/>
    <property type="molecule type" value="Genomic_DNA"/>
</dbReference>
<name>A0ABS4W804_9MICC</name>
<dbReference type="Pfam" id="PF13738">
    <property type="entry name" value="Pyr_redox_3"/>
    <property type="match status" value="1"/>
</dbReference>
<evidence type="ECO:0000313" key="3">
    <source>
        <dbReference type="Proteomes" id="UP000766570"/>
    </source>
</evidence>
<dbReference type="PRINTS" id="PR00411">
    <property type="entry name" value="PNDRDTASEI"/>
</dbReference>